<dbReference type="EMBL" id="JBHULN010000015">
    <property type="protein sequence ID" value="MFD2573166.1"/>
    <property type="molecule type" value="Genomic_DNA"/>
</dbReference>
<feature type="transmembrane region" description="Helical" evidence="1">
    <location>
        <begin position="46"/>
        <end position="67"/>
    </location>
</feature>
<feature type="transmembrane region" description="Helical" evidence="1">
    <location>
        <begin position="185"/>
        <end position="205"/>
    </location>
</feature>
<sequence>MQILKRLPPKAARRTGIVLFVIGCVAPLLAITLPFVSLPISGPMKAGLITVLAVSGEVAFAASLGLLGSEFMAKIKSFVSLPTAPFAGFFAIMGLVVWLIATLLIRLAGQYLFVPNSPYLTIGAFVGVAVLMAGLMTVLYRIKGVWGSQRLEAAVLFAVPGMLLDAGTVFFFTNVFPNMPAQASSLFAAWLFWGYSIVLLTGVITPKGPNEPNQRHNVLQ</sequence>
<feature type="transmembrane region" description="Helical" evidence="1">
    <location>
        <begin position="88"/>
        <end position="113"/>
    </location>
</feature>
<protein>
    <submittedName>
        <fullName evidence="2">DUF5367 family protein</fullName>
    </submittedName>
</protein>
<proteinExistence type="predicted"/>
<keyword evidence="1" id="KW-0812">Transmembrane</keyword>
<feature type="transmembrane region" description="Helical" evidence="1">
    <location>
        <begin position="119"/>
        <end position="142"/>
    </location>
</feature>
<dbReference type="InterPro" id="IPR047961">
    <property type="entry name" value="Transp_suffix-like"/>
</dbReference>
<feature type="transmembrane region" description="Helical" evidence="1">
    <location>
        <begin position="16"/>
        <end position="40"/>
    </location>
</feature>
<dbReference type="Proteomes" id="UP001597469">
    <property type="component" value="Unassembled WGS sequence"/>
</dbReference>
<dbReference type="InterPro" id="IPR020509">
    <property type="entry name" value="Uncharacterised_YnzE"/>
</dbReference>
<reference evidence="3" key="1">
    <citation type="journal article" date="2019" name="Int. J. Syst. Evol. Microbiol.">
        <title>The Global Catalogue of Microorganisms (GCM) 10K type strain sequencing project: providing services to taxonomists for standard genome sequencing and annotation.</title>
        <authorList>
            <consortium name="The Broad Institute Genomics Platform"/>
            <consortium name="The Broad Institute Genome Sequencing Center for Infectious Disease"/>
            <person name="Wu L."/>
            <person name="Ma J."/>
        </authorList>
    </citation>
    <scope>NUCLEOTIDE SEQUENCE [LARGE SCALE GENOMIC DNA]</scope>
    <source>
        <strain evidence="3">KCTC 42805</strain>
    </source>
</reference>
<gene>
    <name evidence="2" type="ORF">ACFSUS_21165</name>
</gene>
<evidence type="ECO:0000256" key="1">
    <source>
        <dbReference type="SAM" id="Phobius"/>
    </source>
</evidence>
<keyword evidence="3" id="KW-1185">Reference proteome</keyword>
<organism evidence="2 3">
    <name type="scientific">Spirosoma soli</name>
    <dbReference type="NCBI Taxonomy" id="1770529"/>
    <lineage>
        <taxon>Bacteria</taxon>
        <taxon>Pseudomonadati</taxon>
        <taxon>Bacteroidota</taxon>
        <taxon>Cytophagia</taxon>
        <taxon>Cytophagales</taxon>
        <taxon>Cytophagaceae</taxon>
        <taxon>Spirosoma</taxon>
    </lineage>
</organism>
<evidence type="ECO:0000313" key="3">
    <source>
        <dbReference type="Proteomes" id="UP001597469"/>
    </source>
</evidence>
<feature type="transmembrane region" description="Helical" evidence="1">
    <location>
        <begin position="154"/>
        <end position="173"/>
    </location>
</feature>
<comment type="caution">
    <text evidence="2">The sequence shown here is derived from an EMBL/GenBank/DDBJ whole genome shotgun (WGS) entry which is preliminary data.</text>
</comment>
<accession>A0ABW5M9G2</accession>
<dbReference type="Pfam" id="PF17329">
    <property type="entry name" value="DUF5367"/>
    <property type="match status" value="1"/>
</dbReference>
<dbReference type="NCBIfam" id="NF033684">
    <property type="entry name" value="suffix_2_RND"/>
    <property type="match status" value="1"/>
</dbReference>
<keyword evidence="1" id="KW-1133">Transmembrane helix</keyword>
<keyword evidence="1" id="KW-0472">Membrane</keyword>
<evidence type="ECO:0000313" key="2">
    <source>
        <dbReference type="EMBL" id="MFD2573166.1"/>
    </source>
</evidence>
<dbReference type="RefSeq" id="WP_381525759.1">
    <property type="nucleotide sequence ID" value="NZ_JBHULN010000015.1"/>
</dbReference>
<name>A0ABW5M9G2_9BACT</name>